<dbReference type="FunFam" id="1.10.150.170:FF:000001">
    <property type="entry name" value="Ribosomal RNA small subunit methyltransferase H"/>
    <property type="match status" value="1"/>
</dbReference>
<dbReference type="CDD" id="cd02440">
    <property type="entry name" value="AdoMet_MTases"/>
    <property type="match status" value="1"/>
</dbReference>
<feature type="binding site" evidence="7">
    <location>
        <position position="108"/>
    </location>
    <ligand>
        <name>S-adenosyl-L-methionine</name>
        <dbReference type="ChEBI" id="CHEBI:59789"/>
    </ligand>
</feature>
<keyword evidence="2 7" id="KW-0963">Cytoplasm</keyword>
<feature type="region of interest" description="Disordered" evidence="8">
    <location>
        <begin position="326"/>
        <end position="395"/>
    </location>
</feature>
<dbReference type="RefSeq" id="WP_094668225.1">
    <property type="nucleotide sequence ID" value="NZ_MWWW01000025.1"/>
</dbReference>
<dbReference type="EMBL" id="MWWW01000025">
    <property type="protein sequence ID" value="OZG57740.1"/>
    <property type="molecule type" value="Genomic_DNA"/>
</dbReference>
<dbReference type="GO" id="GO:0071424">
    <property type="term" value="F:rRNA (cytosine-N4-)-methyltransferase activity"/>
    <property type="evidence" value="ECO:0007669"/>
    <property type="project" value="UniProtKB-UniRule"/>
</dbReference>
<evidence type="ECO:0000256" key="7">
    <source>
        <dbReference type="HAMAP-Rule" id="MF_01007"/>
    </source>
</evidence>
<dbReference type="PANTHER" id="PTHR11265">
    <property type="entry name" value="S-ADENOSYL-METHYLTRANSFERASE MRAW"/>
    <property type="match status" value="1"/>
</dbReference>
<evidence type="ECO:0000256" key="4">
    <source>
        <dbReference type="ARBA" id="ARBA00022603"/>
    </source>
</evidence>
<keyword evidence="10" id="KW-1185">Reference proteome</keyword>
<comment type="subcellular location">
    <subcellularLocation>
        <location evidence="7">Cytoplasm</location>
    </subcellularLocation>
</comment>
<proteinExistence type="inferred from homology"/>
<feature type="binding site" evidence="7">
    <location>
        <position position="87"/>
    </location>
    <ligand>
        <name>S-adenosyl-L-methionine</name>
        <dbReference type="ChEBI" id="CHEBI:59789"/>
    </ligand>
</feature>
<comment type="similarity">
    <text evidence="1 7">Belongs to the methyltransferase superfamily. RsmH family.</text>
</comment>
<feature type="compositionally biased region" description="Basic and acidic residues" evidence="8">
    <location>
        <begin position="354"/>
        <end position="395"/>
    </location>
</feature>
<dbReference type="NCBIfam" id="TIGR00006">
    <property type="entry name" value="16S rRNA (cytosine(1402)-N(4))-methyltransferase RsmH"/>
    <property type="match status" value="1"/>
</dbReference>
<comment type="caution">
    <text evidence="9">The sequence shown here is derived from an EMBL/GenBank/DDBJ whole genome shotgun (WGS) entry which is preliminary data.</text>
</comment>
<organism evidence="9 10">
    <name type="scientific">Bifidobacterium myosotis</name>
    <dbReference type="NCBI Taxonomy" id="1630166"/>
    <lineage>
        <taxon>Bacteria</taxon>
        <taxon>Bacillati</taxon>
        <taxon>Actinomycetota</taxon>
        <taxon>Actinomycetes</taxon>
        <taxon>Bifidobacteriales</taxon>
        <taxon>Bifidobacteriaceae</taxon>
        <taxon>Bifidobacterium</taxon>
    </lineage>
</organism>
<evidence type="ECO:0000256" key="2">
    <source>
        <dbReference type="ARBA" id="ARBA00022490"/>
    </source>
</evidence>
<name>A0A261FEX8_9BIFI</name>
<reference evidence="9 10" key="1">
    <citation type="journal article" date="2017" name="BMC Genomics">
        <title>Comparative genomic and phylogenomic analyses of the Bifidobacteriaceae family.</title>
        <authorList>
            <person name="Lugli G.A."/>
            <person name="Milani C."/>
            <person name="Turroni F."/>
            <person name="Duranti S."/>
            <person name="Mancabelli L."/>
            <person name="Mangifesta M."/>
            <person name="Ferrario C."/>
            <person name="Modesto M."/>
            <person name="Mattarelli P."/>
            <person name="Jiri K."/>
            <person name="van Sinderen D."/>
            <person name="Ventura M."/>
        </authorList>
    </citation>
    <scope>NUCLEOTIDE SEQUENCE [LARGE SCALE GENOMIC DNA]</scope>
    <source>
        <strain evidence="9 10">DSM 100196</strain>
    </source>
</reference>
<feature type="binding site" evidence="7">
    <location>
        <position position="115"/>
    </location>
    <ligand>
        <name>S-adenosyl-L-methionine</name>
        <dbReference type="ChEBI" id="CHEBI:59789"/>
    </ligand>
</feature>
<dbReference type="HAMAP" id="MF_01007">
    <property type="entry name" value="16SrRNA_methyltr_H"/>
    <property type="match status" value="1"/>
</dbReference>
<comment type="catalytic activity">
    <reaction evidence="7">
        <text>cytidine(1402) in 16S rRNA + S-adenosyl-L-methionine = N(4)-methylcytidine(1402) in 16S rRNA + S-adenosyl-L-homocysteine + H(+)</text>
        <dbReference type="Rhea" id="RHEA:42928"/>
        <dbReference type="Rhea" id="RHEA-COMP:10286"/>
        <dbReference type="Rhea" id="RHEA-COMP:10287"/>
        <dbReference type="ChEBI" id="CHEBI:15378"/>
        <dbReference type="ChEBI" id="CHEBI:57856"/>
        <dbReference type="ChEBI" id="CHEBI:59789"/>
        <dbReference type="ChEBI" id="CHEBI:74506"/>
        <dbReference type="ChEBI" id="CHEBI:82748"/>
        <dbReference type="EC" id="2.1.1.199"/>
    </reaction>
</comment>
<dbReference type="GO" id="GO:0070475">
    <property type="term" value="P:rRNA base methylation"/>
    <property type="evidence" value="ECO:0007669"/>
    <property type="project" value="UniProtKB-UniRule"/>
</dbReference>
<accession>A0A261FEX8</accession>
<feature type="binding site" evidence="7">
    <location>
        <begin position="39"/>
        <end position="41"/>
    </location>
    <ligand>
        <name>S-adenosyl-L-methionine</name>
        <dbReference type="ChEBI" id="CHEBI:59789"/>
    </ligand>
</feature>
<evidence type="ECO:0000256" key="3">
    <source>
        <dbReference type="ARBA" id="ARBA00022552"/>
    </source>
</evidence>
<dbReference type="GO" id="GO:0005737">
    <property type="term" value="C:cytoplasm"/>
    <property type="evidence" value="ECO:0007669"/>
    <property type="project" value="UniProtKB-SubCell"/>
</dbReference>
<dbReference type="InterPro" id="IPR023397">
    <property type="entry name" value="SAM-dep_MeTrfase_MraW_recog"/>
</dbReference>
<evidence type="ECO:0000256" key="1">
    <source>
        <dbReference type="ARBA" id="ARBA00010396"/>
    </source>
</evidence>
<dbReference type="AlphaFoldDB" id="A0A261FEX8"/>
<keyword evidence="6 7" id="KW-0949">S-adenosyl-L-methionine</keyword>
<dbReference type="Gene3D" id="3.40.50.150">
    <property type="entry name" value="Vaccinia Virus protein VP39"/>
    <property type="match status" value="1"/>
</dbReference>
<feature type="binding site" evidence="7">
    <location>
        <position position="58"/>
    </location>
    <ligand>
        <name>S-adenosyl-L-methionine</name>
        <dbReference type="ChEBI" id="CHEBI:59789"/>
    </ligand>
</feature>
<sequence length="395" mass="43613">MIDVTAIHQPVLLADCVALMAPALDHEGAIAVDCTLGLAGHSTAFLKAAPKARLIGIDRDGEALGLATERMRQEGLADRFTPVHAAFDQLDEVLADRGIARVDAVFMDLGLSSLQIDETDRGFSYSHDAPLDMRMDVSQPLTAERILATYDAQELTRIFKEYGEERFSRQIAREIVARRVREPFTTTAQLNALVDEVVPQAHRPAGNPAKRVFQALRIEVNGELDKLASTLPQAANRLAVGGRLVVESYHSLEDKTVKSFMAQGLRIDAPADLPIVPPDAQPFFKELTRGAVKADEQEIASNPRSASVRLRAVELSREIPDRWRARFVEDAENPNPSRGSHTDDKGTSRSGRNARHDGRDTGRTARGDRANRRIGRADRNSHDNRGGRNDRARRD</sequence>
<dbReference type="SUPFAM" id="SSF81799">
    <property type="entry name" value="Putative methyltransferase TM0872, insert domain"/>
    <property type="match status" value="1"/>
</dbReference>
<evidence type="ECO:0000313" key="9">
    <source>
        <dbReference type="EMBL" id="OZG57740.1"/>
    </source>
</evidence>
<dbReference type="SUPFAM" id="SSF53335">
    <property type="entry name" value="S-adenosyl-L-methionine-dependent methyltransferases"/>
    <property type="match status" value="1"/>
</dbReference>
<gene>
    <name evidence="7" type="primary">rsmH</name>
    <name evidence="9" type="ORF">BMYO_1813</name>
</gene>
<keyword evidence="3 7" id="KW-0698">rRNA processing</keyword>
<dbReference type="EC" id="2.1.1.199" evidence="7"/>
<dbReference type="InterPro" id="IPR002903">
    <property type="entry name" value="RsmH"/>
</dbReference>
<evidence type="ECO:0000256" key="8">
    <source>
        <dbReference type="SAM" id="MobiDB-lite"/>
    </source>
</evidence>
<keyword evidence="5 7" id="KW-0808">Transferase</keyword>
<dbReference type="Gene3D" id="1.10.150.170">
    <property type="entry name" value="Putative methyltransferase TM0872, insert domain"/>
    <property type="match status" value="1"/>
</dbReference>
<dbReference type="Pfam" id="PF01795">
    <property type="entry name" value="Methyltransf_5"/>
    <property type="match status" value="1"/>
</dbReference>
<evidence type="ECO:0000256" key="6">
    <source>
        <dbReference type="ARBA" id="ARBA00022691"/>
    </source>
</evidence>
<dbReference type="PANTHER" id="PTHR11265:SF0">
    <property type="entry name" value="12S RRNA N4-METHYLCYTIDINE METHYLTRANSFERASE"/>
    <property type="match status" value="1"/>
</dbReference>
<comment type="function">
    <text evidence="7">Specifically methylates the N4 position of cytidine in position 1402 (C1402) of 16S rRNA.</text>
</comment>
<dbReference type="Proteomes" id="UP000216871">
    <property type="component" value="Unassembled WGS sequence"/>
</dbReference>
<dbReference type="InterPro" id="IPR029063">
    <property type="entry name" value="SAM-dependent_MTases_sf"/>
</dbReference>
<evidence type="ECO:0000313" key="10">
    <source>
        <dbReference type="Proteomes" id="UP000216871"/>
    </source>
</evidence>
<evidence type="ECO:0000256" key="5">
    <source>
        <dbReference type="ARBA" id="ARBA00022679"/>
    </source>
</evidence>
<protein>
    <recommendedName>
        <fullName evidence="7">Ribosomal RNA small subunit methyltransferase H</fullName>
        <ecNumber evidence="7">2.1.1.199</ecNumber>
    </recommendedName>
    <alternativeName>
        <fullName evidence="7">16S rRNA m(4)C1402 methyltransferase</fullName>
    </alternativeName>
    <alternativeName>
        <fullName evidence="7">rRNA (cytosine-N(4)-)-methyltransferase RsmH</fullName>
    </alternativeName>
</protein>
<keyword evidence="4 7" id="KW-0489">Methyltransferase</keyword>
<dbReference type="OrthoDB" id="9806637at2"/>